<organism evidence="1">
    <name type="scientific">uncultured Sulfurovum sp</name>
    <dbReference type="NCBI Taxonomy" id="269237"/>
    <lineage>
        <taxon>Bacteria</taxon>
        <taxon>Pseudomonadati</taxon>
        <taxon>Campylobacterota</taxon>
        <taxon>Epsilonproteobacteria</taxon>
        <taxon>Campylobacterales</taxon>
        <taxon>Sulfurovaceae</taxon>
        <taxon>Sulfurovum</taxon>
        <taxon>environmental samples</taxon>
    </lineage>
</organism>
<dbReference type="AlphaFoldDB" id="A0A6S6SA79"/>
<accession>A0A6S6SA79</accession>
<proteinExistence type="predicted"/>
<protein>
    <submittedName>
        <fullName evidence="1">Uncharacterized protein</fullName>
    </submittedName>
</protein>
<sequence>MTKIMKVDNPTVANILFNEENVTHRQMGIDTIELIANYETVVKLVEKQGFSLFRPKKAKSNKTFKRVEYALKEDSKRRYKASSFSPIVEMVKLPKVQGRGQKPLLMSIVRNIPVLFDVATHHKQAKDTFCLVIFAGLHQPTKKISHKAMSTISKFTNRKTFKVRSIDVAIDTTDFRSISHKRKESFKEQLAPYSKLGVISKGSSFYINNFEHVKSISRILYYDKYLKQTQHHGQKLSKGLSNWKRLEITLTFDVTDQHNKGFTQYIEGFNFLDDLFDIDEVAKKIGITSYSHDYITYQINSLLDNRFMNNRESKEQFNSVESLARFKQSDFRRYVLAV</sequence>
<dbReference type="EMBL" id="CACVAX010000013">
    <property type="protein sequence ID" value="CAA6805283.1"/>
    <property type="molecule type" value="Genomic_DNA"/>
</dbReference>
<gene>
    <name evidence="1" type="ORF">HELGO_WM3059</name>
</gene>
<name>A0A6S6SA79_9BACT</name>
<evidence type="ECO:0000313" key="1">
    <source>
        <dbReference type="EMBL" id="CAA6805283.1"/>
    </source>
</evidence>
<reference evidence="1" key="1">
    <citation type="submission" date="2020-01" db="EMBL/GenBank/DDBJ databases">
        <authorList>
            <person name="Meier V. D."/>
            <person name="Meier V D."/>
        </authorList>
    </citation>
    <scope>NUCLEOTIDE SEQUENCE</scope>
    <source>
        <strain evidence="1">HLG_WM_MAG_04</strain>
    </source>
</reference>